<evidence type="ECO:0000256" key="1">
    <source>
        <dbReference type="SAM" id="Phobius"/>
    </source>
</evidence>
<organism evidence="2 3">
    <name type="scientific">Zarconia navalis LEGE 11467</name>
    <dbReference type="NCBI Taxonomy" id="1828826"/>
    <lineage>
        <taxon>Bacteria</taxon>
        <taxon>Bacillati</taxon>
        <taxon>Cyanobacteriota</taxon>
        <taxon>Cyanophyceae</taxon>
        <taxon>Oscillatoriophycideae</taxon>
        <taxon>Oscillatoriales</taxon>
        <taxon>Oscillatoriales incertae sedis</taxon>
        <taxon>Zarconia</taxon>
        <taxon>Zarconia navalis</taxon>
    </lineage>
</organism>
<accession>A0A928W395</accession>
<protein>
    <submittedName>
        <fullName evidence="2">AAA family ATPase</fullName>
    </submittedName>
</protein>
<dbReference type="AlphaFoldDB" id="A0A928W395"/>
<reference evidence="2" key="1">
    <citation type="submission" date="2020-10" db="EMBL/GenBank/DDBJ databases">
        <authorList>
            <person name="Castelo-Branco R."/>
            <person name="Eusebio N."/>
            <person name="Adriana R."/>
            <person name="Vieira A."/>
            <person name="Brugerolle De Fraissinette N."/>
            <person name="Rezende De Castro R."/>
            <person name="Schneider M.P."/>
            <person name="Vasconcelos V."/>
            <person name="Leao P.N."/>
        </authorList>
    </citation>
    <scope>NUCLEOTIDE SEQUENCE</scope>
    <source>
        <strain evidence="2">LEGE 11467</strain>
    </source>
</reference>
<dbReference type="EMBL" id="JADEXN010000349">
    <property type="protein sequence ID" value="MBE9042405.1"/>
    <property type="molecule type" value="Genomic_DNA"/>
</dbReference>
<keyword evidence="1" id="KW-1133">Transmembrane helix</keyword>
<name>A0A928W395_9CYAN</name>
<dbReference type="InterPro" id="IPR014762">
    <property type="entry name" value="DNA_mismatch_repair_CS"/>
</dbReference>
<dbReference type="Proteomes" id="UP000621799">
    <property type="component" value="Unassembled WGS sequence"/>
</dbReference>
<keyword evidence="1" id="KW-0812">Transmembrane</keyword>
<feature type="non-terminal residue" evidence="2">
    <location>
        <position position="1"/>
    </location>
</feature>
<feature type="transmembrane region" description="Helical" evidence="1">
    <location>
        <begin position="39"/>
        <end position="64"/>
    </location>
</feature>
<feature type="transmembrane region" description="Helical" evidence="1">
    <location>
        <begin position="76"/>
        <end position="94"/>
    </location>
</feature>
<keyword evidence="3" id="KW-1185">Reference proteome</keyword>
<proteinExistence type="predicted"/>
<evidence type="ECO:0000313" key="2">
    <source>
        <dbReference type="EMBL" id="MBE9042405.1"/>
    </source>
</evidence>
<sequence>LVWGGSLAHYLNLGLGVAGRIVPVTVATFGFRGEGLPIWVAHPAVIAFLQGTTIAISVIFSIILTQKIARQSMRSLLPQHLGAIVLAIGLWSIVVGQ</sequence>
<gene>
    <name evidence="2" type="ORF">IQ235_16660</name>
</gene>
<comment type="caution">
    <text evidence="2">The sequence shown here is derived from an EMBL/GenBank/DDBJ whole genome shotgun (WGS) entry which is preliminary data.</text>
</comment>
<evidence type="ECO:0000313" key="3">
    <source>
        <dbReference type="Proteomes" id="UP000621799"/>
    </source>
</evidence>
<dbReference type="PROSITE" id="PS00058">
    <property type="entry name" value="DNA_MISMATCH_REPAIR_1"/>
    <property type="match status" value="1"/>
</dbReference>
<keyword evidence="1" id="KW-0472">Membrane</keyword>